<protein>
    <recommendedName>
        <fullName evidence="3">NmrA-like domain-containing protein</fullName>
    </recommendedName>
</protein>
<comment type="caution">
    <text evidence="4">The sequence shown here is derived from an EMBL/GenBank/DDBJ whole genome shotgun (WGS) entry which is preliminary data.</text>
</comment>
<sequence>MVANTGSTYTFAEKVKVVEANFEDAESLKTALTDQDAVVSTVGDKGVIAQQLLIDASIAAGVKRFLPSNFSSNMSNHKTRKLPIFKSKVAVEDYLIEKSKTSDLTYTFVYNWGLTDFAIQRKVIMDFSKYQPTIFNRGDSQFSCTRHANCWKDRSRCPDLCRRNSESSCLLLQKYVFTQNQILALAKKIAPNNPWAPLDVDLNVVVAGALERLAQGQHDLPTVIPILLKSIVDEEYGFKFVKNDNELLGIKEKGEEYLTELLTPSLN</sequence>
<dbReference type="EMBL" id="LFMY01000011">
    <property type="protein sequence ID" value="OKL57776.1"/>
    <property type="molecule type" value="Genomic_DNA"/>
</dbReference>
<proteinExistence type="predicted"/>
<keyword evidence="2" id="KW-0560">Oxidoreductase</keyword>
<dbReference type="Pfam" id="PF05368">
    <property type="entry name" value="NmrA"/>
    <property type="match status" value="1"/>
</dbReference>
<dbReference type="RefSeq" id="XP_020117897.1">
    <property type="nucleotide sequence ID" value="XM_020262057.1"/>
</dbReference>
<evidence type="ECO:0000256" key="2">
    <source>
        <dbReference type="ARBA" id="ARBA00023002"/>
    </source>
</evidence>
<dbReference type="InterPro" id="IPR036291">
    <property type="entry name" value="NAD(P)-bd_dom_sf"/>
</dbReference>
<dbReference type="SUPFAM" id="SSF51735">
    <property type="entry name" value="NAD(P)-binding Rossmann-fold domains"/>
    <property type="match status" value="1"/>
</dbReference>
<evidence type="ECO:0000313" key="4">
    <source>
        <dbReference type="EMBL" id="OKL57776.1"/>
    </source>
</evidence>
<dbReference type="OrthoDB" id="9974981at2759"/>
<evidence type="ECO:0000313" key="5">
    <source>
        <dbReference type="Proteomes" id="UP000214365"/>
    </source>
</evidence>
<organism evidence="4 5">
    <name type="scientific">Talaromyces atroroseus</name>
    <dbReference type="NCBI Taxonomy" id="1441469"/>
    <lineage>
        <taxon>Eukaryota</taxon>
        <taxon>Fungi</taxon>
        <taxon>Dikarya</taxon>
        <taxon>Ascomycota</taxon>
        <taxon>Pezizomycotina</taxon>
        <taxon>Eurotiomycetes</taxon>
        <taxon>Eurotiomycetidae</taxon>
        <taxon>Eurotiales</taxon>
        <taxon>Trichocomaceae</taxon>
        <taxon>Talaromyces</taxon>
        <taxon>Talaromyces sect. Trachyspermi</taxon>
    </lineage>
</organism>
<dbReference type="Proteomes" id="UP000214365">
    <property type="component" value="Unassembled WGS sequence"/>
</dbReference>
<evidence type="ECO:0000259" key="3">
    <source>
        <dbReference type="Pfam" id="PF05368"/>
    </source>
</evidence>
<gene>
    <name evidence="4" type="ORF">UA08_07148</name>
</gene>
<dbReference type="GO" id="GO:0016491">
    <property type="term" value="F:oxidoreductase activity"/>
    <property type="evidence" value="ECO:0007669"/>
    <property type="project" value="UniProtKB-KW"/>
</dbReference>
<name>A0A225AS30_TALAT</name>
<dbReference type="STRING" id="1441469.A0A225AS30"/>
<keyword evidence="1" id="KW-0521">NADP</keyword>
<dbReference type="InterPro" id="IPR008030">
    <property type="entry name" value="NmrA-like"/>
</dbReference>
<dbReference type="InterPro" id="IPR051609">
    <property type="entry name" value="NmrA/Isoflavone_reductase-like"/>
</dbReference>
<evidence type="ECO:0000256" key="1">
    <source>
        <dbReference type="ARBA" id="ARBA00022857"/>
    </source>
</evidence>
<dbReference type="AlphaFoldDB" id="A0A225AS30"/>
<accession>A0A225AS30</accession>
<dbReference type="PANTHER" id="PTHR47706:SF1">
    <property type="entry name" value="CIPA-LIKE, PUTATIVE (AFU_ORTHOLOGUE AFUA_1G12460)-RELATED"/>
    <property type="match status" value="1"/>
</dbReference>
<dbReference type="Gene3D" id="3.40.50.720">
    <property type="entry name" value="NAD(P)-binding Rossmann-like Domain"/>
    <property type="match status" value="1"/>
</dbReference>
<reference evidence="4 5" key="1">
    <citation type="submission" date="2015-06" db="EMBL/GenBank/DDBJ databases">
        <title>Talaromyces atroroseus IBT 11181 draft genome.</title>
        <authorList>
            <person name="Rasmussen K.B."/>
            <person name="Rasmussen S."/>
            <person name="Petersen B."/>
            <person name="Sicheritz-Ponten T."/>
            <person name="Mortensen U.H."/>
            <person name="Thrane U."/>
        </authorList>
    </citation>
    <scope>NUCLEOTIDE SEQUENCE [LARGE SCALE GENOMIC DNA]</scope>
    <source>
        <strain evidence="4 5">IBT 11181</strain>
    </source>
</reference>
<keyword evidence="5" id="KW-1185">Reference proteome</keyword>
<dbReference type="PANTHER" id="PTHR47706">
    <property type="entry name" value="NMRA-LIKE FAMILY PROTEIN"/>
    <property type="match status" value="1"/>
</dbReference>
<feature type="domain" description="NmrA-like" evidence="3">
    <location>
        <begin position="14"/>
        <end position="111"/>
    </location>
</feature>
<dbReference type="GeneID" id="31006904"/>